<sequence length="333" mass="37360">MKLLANIMPALIERRKMTRTTYQALKRHILREREKRKLEQEADLALERQRKEVERRKKLENENKNSLQRTKDELIRLEKQLEDLRKEKSKLFAQLKRILETENTKKVNEKKHETQLYLTGGQSGAPNPAIHFLSGTGHMGRPVMFKHAPHHVLPQPSASVHNTAPPPTTSSVKRRSPSPAPNVGGANVFQFHQSNPAGNIYGGGKYQPPGQESYSPYPHHQPQGSNKSMVKLQSQAAIQKSSSDNYPNRHSIGQVHPHNVADNSRGPQLTAPRRALNPTKGGIVASVASYPMHPANPSLSSSRAPPPPRAVLPGSHNINPLRSQYPRDTRPYY</sequence>
<dbReference type="GO" id="GO:0005667">
    <property type="term" value="C:transcription regulator complex"/>
    <property type="evidence" value="ECO:0007669"/>
    <property type="project" value="TreeGrafter"/>
</dbReference>
<evidence type="ECO:0000256" key="2">
    <source>
        <dbReference type="SAM" id="MobiDB-lite"/>
    </source>
</evidence>
<evidence type="ECO:0000313" key="3">
    <source>
        <dbReference type="EMBL" id="KAF6032984.1"/>
    </source>
</evidence>
<keyword evidence="1" id="KW-0175">Coiled coil</keyword>
<feature type="region of interest" description="Disordered" evidence="2">
    <location>
        <begin position="153"/>
        <end position="333"/>
    </location>
</feature>
<dbReference type="PANTHER" id="PTHR22654:SF2">
    <property type="entry name" value="G PROTEIN PATHWAY SUPPRESSOR 2"/>
    <property type="match status" value="1"/>
</dbReference>
<evidence type="ECO:0000256" key="1">
    <source>
        <dbReference type="SAM" id="Coils"/>
    </source>
</evidence>
<dbReference type="PANTHER" id="PTHR22654">
    <property type="entry name" value="G PROTEIN PATHWAY SUPPRESSOR 2"/>
    <property type="match status" value="1"/>
</dbReference>
<keyword evidence="4" id="KW-1185">Reference proteome</keyword>
<proteinExistence type="predicted"/>
<dbReference type="GO" id="GO:0003712">
    <property type="term" value="F:transcription coregulator activity"/>
    <property type="evidence" value="ECO:0007669"/>
    <property type="project" value="TreeGrafter"/>
</dbReference>
<dbReference type="EMBL" id="VXIV02001464">
    <property type="protein sequence ID" value="KAF6032984.1"/>
    <property type="molecule type" value="Genomic_DNA"/>
</dbReference>
<organism evidence="3 4">
    <name type="scientific">Bugula neritina</name>
    <name type="common">Brown bryozoan</name>
    <name type="synonym">Sertularia neritina</name>
    <dbReference type="NCBI Taxonomy" id="10212"/>
    <lineage>
        <taxon>Eukaryota</taxon>
        <taxon>Metazoa</taxon>
        <taxon>Spiralia</taxon>
        <taxon>Lophotrochozoa</taxon>
        <taxon>Bryozoa</taxon>
        <taxon>Gymnolaemata</taxon>
        <taxon>Cheilostomatida</taxon>
        <taxon>Flustrina</taxon>
        <taxon>Buguloidea</taxon>
        <taxon>Bugulidae</taxon>
        <taxon>Bugula</taxon>
    </lineage>
</organism>
<feature type="compositionally biased region" description="Polar residues" evidence="2">
    <location>
        <begin position="222"/>
        <end position="248"/>
    </location>
</feature>
<dbReference type="GO" id="GO:0006357">
    <property type="term" value="P:regulation of transcription by RNA polymerase II"/>
    <property type="evidence" value="ECO:0007669"/>
    <property type="project" value="TreeGrafter"/>
</dbReference>
<dbReference type="Pfam" id="PF15991">
    <property type="entry name" value="G_path_suppress"/>
    <property type="match status" value="1"/>
</dbReference>
<name>A0A7J7K4W0_BUGNE</name>
<dbReference type="Proteomes" id="UP000593567">
    <property type="component" value="Unassembled WGS sequence"/>
</dbReference>
<dbReference type="AlphaFoldDB" id="A0A7J7K4W0"/>
<comment type="caution">
    <text evidence="3">The sequence shown here is derived from an EMBL/GenBank/DDBJ whole genome shotgun (WGS) entry which is preliminary data.</text>
</comment>
<evidence type="ECO:0000313" key="4">
    <source>
        <dbReference type="Proteomes" id="UP000593567"/>
    </source>
</evidence>
<accession>A0A7J7K4W0</accession>
<protein>
    <recommendedName>
        <fullName evidence="5">G protein pathway suppressor 2</fullName>
    </recommendedName>
</protein>
<feature type="coiled-coil region" evidence="1">
    <location>
        <begin position="42"/>
        <end position="101"/>
    </location>
</feature>
<gene>
    <name evidence="3" type="ORF">EB796_008686</name>
</gene>
<reference evidence="3" key="1">
    <citation type="submission" date="2020-06" db="EMBL/GenBank/DDBJ databases">
        <title>Draft genome of Bugula neritina, a colonial animal packing powerful symbionts and potential medicines.</title>
        <authorList>
            <person name="Rayko M."/>
        </authorList>
    </citation>
    <scope>NUCLEOTIDE SEQUENCE [LARGE SCALE GENOMIC DNA]</scope>
    <source>
        <strain evidence="3">Kwan_BN1</strain>
    </source>
</reference>
<evidence type="ECO:0008006" key="5">
    <source>
        <dbReference type="Google" id="ProtNLM"/>
    </source>
</evidence>
<dbReference type="InterPro" id="IPR026094">
    <property type="entry name" value="GPS2"/>
</dbReference>